<evidence type="ECO:0000256" key="5">
    <source>
        <dbReference type="SAM" id="MobiDB-lite"/>
    </source>
</evidence>
<keyword evidence="3 4" id="KW-0648">Protein biosynthesis</keyword>
<dbReference type="Pfam" id="PF19445">
    <property type="entry name" value="eIF3h_C"/>
    <property type="match status" value="2"/>
</dbReference>
<comment type="similarity">
    <text evidence="4">Belongs to the eIF-3 subunit H family.</text>
</comment>
<dbReference type="AlphaFoldDB" id="A0A3N4I7B8"/>
<dbReference type="GO" id="GO:0001732">
    <property type="term" value="P:formation of cytoplasmic translation initiation complex"/>
    <property type="evidence" value="ECO:0007669"/>
    <property type="project" value="UniProtKB-UniRule"/>
</dbReference>
<dbReference type="InterPro" id="IPR050242">
    <property type="entry name" value="JAMM_MPN+_peptidase_M67A"/>
</dbReference>
<evidence type="ECO:0000256" key="3">
    <source>
        <dbReference type="ARBA" id="ARBA00022917"/>
    </source>
</evidence>
<dbReference type="Proteomes" id="UP000275078">
    <property type="component" value="Unassembled WGS sequence"/>
</dbReference>
<evidence type="ECO:0000256" key="1">
    <source>
        <dbReference type="ARBA" id="ARBA00022490"/>
    </source>
</evidence>
<dbReference type="SMART" id="SM00232">
    <property type="entry name" value="JAB_MPN"/>
    <property type="match status" value="1"/>
</dbReference>
<keyword evidence="1 4" id="KW-0963">Cytoplasm</keyword>
<dbReference type="PROSITE" id="PS50249">
    <property type="entry name" value="MPN"/>
    <property type="match status" value="1"/>
</dbReference>
<keyword evidence="2 4" id="KW-0396">Initiation factor</keyword>
<dbReference type="HAMAP" id="MF_03007">
    <property type="entry name" value="eIF3h"/>
    <property type="match status" value="1"/>
</dbReference>
<reference evidence="7 8" key="1">
    <citation type="journal article" date="2018" name="Nat. Ecol. Evol.">
        <title>Pezizomycetes genomes reveal the molecular basis of ectomycorrhizal truffle lifestyle.</title>
        <authorList>
            <person name="Murat C."/>
            <person name="Payen T."/>
            <person name="Noel B."/>
            <person name="Kuo A."/>
            <person name="Morin E."/>
            <person name="Chen J."/>
            <person name="Kohler A."/>
            <person name="Krizsan K."/>
            <person name="Balestrini R."/>
            <person name="Da Silva C."/>
            <person name="Montanini B."/>
            <person name="Hainaut M."/>
            <person name="Levati E."/>
            <person name="Barry K.W."/>
            <person name="Belfiori B."/>
            <person name="Cichocki N."/>
            <person name="Clum A."/>
            <person name="Dockter R.B."/>
            <person name="Fauchery L."/>
            <person name="Guy J."/>
            <person name="Iotti M."/>
            <person name="Le Tacon F."/>
            <person name="Lindquist E.A."/>
            <person name="Lipzen A."/>
            <person name="Malagnac F."/>
            <person name="Mello A."/>
            <person name="Molinier V."/>
            <person name="Miyauchi S."/>
            <person name="Poulain J."/>
            <person name="Riccioni C."/>
            <person name="Rubini A."/>
            <person name="Sitrit Y."/>
            <person name="Splivallo R."/>
            <person name="Traeger S."/>
            <person name="Wang M."/>
            <person name="Zifcakova L."/>
            <person name="Wipf D."/>
            <person name="Zambonelli A."/>
            <person name="Paolocci F."/>
            <person name="Nowrousian M."/>
            <person name="Ottonello S."/>
            <person name="Baldrian P."/>
            <person name="Spatafora J.W."/>
            <person name="Henrissat B."/>
            <person name="Nagy L.G."/>
            <person name="Aury J.M."/>
            <person name="Wincker P."/>
            <person name="Grigoriev I.V."/>
            <person name="Bonfante P."/>
            <person name="Martin F.M."/>
        </authorList>
    </citation>
    <scope>NUCLEOTIDE SEQUENCE [LARGE SCALE GENOMIC DNA]</scope>
    <source>
        <strain evidence="7 8">RN42</strain>
    </source>
</reference>
<dbReference type="STRING" id="1160509.A0A3N4I7B8"/>
<feature type="compositionally biased region" description="Polar residues" evidence="5">
    <location>
        <begin position="66"/>
        <end position="81"/>
    </location>
</feature>
<proteinExistence type="inferred from homology"/>
<name>A0A3N4I7B8_ASCIM</name>
<evidence type="ECO:0000259" key="6">
    <source>
        <dbReference type="PROSITE" id="PS50249"/>
    </source>
</evidence>
<evidence type="ECO:0000256" key="4">
    <source>
        <dbReference type="HAMAP-Rule" id="MF_03007"/>
    </source>
</evidence>
<comment type="subunit">
    <text evidence="4">Component of the eukaryotic translation initiation factor 3 (eIF-3) complex.</text>
</comment>
<dbReference type="InterPro" id="IPR037518">
    <property type="entry name" value="MPN"/>
</dbReference>
<dbReference type="CDD" id="cd08065">
    <property type="entry name" value="MPN_eIF3h"/>
    <property type="match status" value="1"/>
</dbReference>
<protein>
    <recommendedName>
        <fullName evidence="4">Eukaryotic translation initiation factor 3 subunit H</fullName>
        <shortName evidence="4">eIF3h</shortName>
    </recommendedName>
</protein>
<dbReference type="GO" id="GO:0003743">
    <property type="term" value="F:translation initiation factor activity"/>
    <property type="evidence" value="ECO:0007669"/>
    <property type="project" value="UniProtKB-UniRule"/>
</dbReference>
<feature type="domain" description="MPN" evidence="6">
    <location>
        <begin position="16"/>
        <end position="169"/>
    </location>
</feature>
<evidence type="ECO:0000313" key="8">
    <source>
        <dbReference type="Proteomes" id="UP000275078"/>
    </source>
</evidence>
<dbReference type="PANTHER" id="PTHR10410">
    <property type="entry name" value="EUKARYOTIC TRANSLATION INITIATION FACTOR 3 -RELATED"/>
    <property type="match status" value="1"/>
</dbReference>
<dbReference type="InterPro" id="IPR027524">
    <property type="entry name" value="eIF3h"/>
</dbReference>
<dbReference type="EMBL" id="ML119680">
    <property type="protein sequence ID" value="RPA81377.1"/>
    <property type="molecule type" value="Genomic_DNA"/>
</dbReference>
<evidence type="ECO:0000313" key="7">
    <source>
        <dbReference type="EMBL" id="RPA81377.1"/>
    </source>
</evidence>
<gene>
    <name evidence="7" type="ORF">BJ508DRAFT_326501</name>
</gene>
<dbReference type="Pfam" id="PF01398">
    <property type="entry name" value="JAB"/>
    <property type="match status" value="1"/>
</dbReference>
<keyword evidence="8" id="KW-1185">Reference proteome</keyword>
<dbReference type="GO" id="GO:0005852">
    <property type="term" value="C:eukaryotic translation initiation factor 3 complex"/>
    <property type="evidence" value="ECO:0007669"/>
    <property type="project" value="UniProtKB-UniRule"/>
</dbReference>
<dbReference type="GO" id="GO:0016282">
    <property type="term" value="C:eukaryotic 43S preinitiation complex"/>
    <property type="evidence" value="ECO:0007669"/>
    <property type="project" value="UniProtKB-UniRule"/>
</dbReference>
<accession>A0A3N4I7B8</accession>
<comment type="subcellular location">
    <subcellularLocation>
        <location evidence="4">Cytoplasm</location>
    </subcellularLocation>
</comment>
<comment type="function">
    <text evidence="4">Component of the eukaryotic translation initiation factor 3 (eIF-3) complex, which is involved in protein synthesis of a specialized repertoire of mRNAs and, together with other initiation factors, stimulates binding of mRNA and methionyl-tRNAi to the 40S ribosome. The eIF-3 complex specifically targets and initiates translation of a subset of mRNAs involved in cell proliferation.</text>
</comment>
<evidence type="ECO:0000256" key="2">
    <source>
        <dbReference type="ARBA" id="ARBA00022540"/>
    </source>
</evidence>
<dbReference type="GO" id="GO:0008237">
    <property type="term" value="F:metallopeptidase activity"/>
    <property type="evidence" value="ECO:0007669"/>
    <property type="project" value="InterPro"/>
</dbReference>
<organism evidence="7 8">
    <name type="scientific">Ascobolus immersus RN42</name>
    <dbReference type="NCBI Taxonomy" id="1160509"/>
    <lineage>
        <taxon>Eukaryota</taxon>
        <taxon>Fungi</taxon>
        <taxon>Dikarya</taxon>
        <taxon>Ascomycota</taxon>
        <taxon>Pezizomycotina</taxon>
        <taxon>Pezizomycetes</taxon>
        <taxon>Pezizales</taxon>
        <taxon>Ascobolaceae</taxon>
        <taxon>Ascobolus</taxon>
    </lineage>
</organism>
<dbReference type="OrthoDB" id="10265695at2759"/>
<dbReference type="Gene3D" id="3.40.140.10">
    <property type="entry name" value="Cytidine Deaminase, domain 2"/>
    <property type="match status" value="1"/>
</dbReference>
<feature type="region of interest" description="Disordered" evidence="5">
    <location>
        <begin position="65"/>
        <end position="84"/>
    </location>
</feature>
<dbReference type="InterPro" id="IPR045810">
    <property type="entry name" value="eIF3h_C"/>
</dbReference>
<dbReference type="GO" id="GO:0033290">
    <property type="term" value="C:eukaryotic 48S preinitiation complex"/>
    <property type="evidence" value="ECO:0007669"/>
    <property type="project" value="UniProtKB-UniRule"/>
</dbReference>
<dbReference type="FunFam" id="3.40.140.10:FF:000052">
    <property type="entry name" value="Eukaryotic translation initiation factor 3 subunit H"/>
    <property type="match status" value="1"/>
</dbReference>
<dbReference type="InterPro" id="IPR000555">
    <property type="entry name" value="JAMM/MPN+_dom"/>
</dbReference>
<sequence length="372" mass="41529">MADKVATPPTGPLKGVRVDALVVMKITKHCASSHPTLVTGQLLGLEQDNYLHVTHSFAFPTVEAQPDNSFEGSDKTTSSNAAAPRAKSSAWYQTQMVDCLKLINVDANVVGWYQSANLGSFLNKDLVENQFFYQTNTTYNERTVVLVHDVAKSAQGSLGLRAFRLTKEFIAARKEDKFTSESLVKHKLTYQNILEEIPVTIHNSHLVTSFVHQLSTPPKPLPAPSLAHLLQQVHSQPSALPAPLYPNFDSLELAIDPFLEKTAENLLESIETHHTELNNTQYHQRQLAREQAKIAAWQVKRKAENVSRAATKQELLPEDEWQKLFKLPQEPSRLESLLNSRQIEQYAKQTDGFAATVSAKMFGVYGGLQAEM</sequence>